<dbReference type="CDD" id="cd02947">
    <property type="entry name" value="TRX_family"/>
    <property type="match status" value="1"/>
</dbReference>
<feature type="compositionally biased region" description="Acidic residues" evidence="3">
    <location>
        <begin position="225"/>
        <end position="237"/>
    </location>
</feature>
<proteinExistence type="inferred from homology"/>
<dbReference type="Proteomes" id="UP000248817">
    <property type="component" value="Unassembled WGS sequence"/>
</dbReference>
<dbReference type="InterPro" id="IPR017937">
    <property type="entry name" value="Thioredoxin_CS"/>
</dbReference>
<reference evidence="6 7" key="1">
    <citation type="submission" date="2018-02" db="EMBL/GenBank/DDBJ databases">
        <title>The genomes of Aspergillus section Nigri reveals drivers in fungal speciation.</title>
        <authorList>
            <consortium name="DOE Joint Genome Institute"/>
            <person name="Vesth T.C."/>
            <person name="Nybo J."/>
            <person name="Theobald S."/>
            <person name="Brandl J."/>
            <person name="Frisvad J.C."/>
            <person name="Nielsen K.F."/>
            <person name="Lyhne E.K."/>
            <person name="Kogle M.E."/>
            <person name="Kuo A."/>
            <person name="Riley R."/>
            <person name="Clum A."/>
            <person name="Nolan M."/>
            <person name="Lipzen A."/>
            <person name="Salamov A."/>
            <person name="Henrissat B."/>
            <person name="Wiebenga A."/>
            <person name="De vries R.P."/>
            <person name="Grigoriev I.V."/>
            <person name="Mortensen U.H."/>
            <person name="Andersen M.R."/>
            <person name="Baker S.E."/>
        </authorList>
    </citation>
    <scope>NUCLEOTIDE SEQUENCE [LARGE SCALE GENOMIC DNA]</scope>
    <source>
        <strain evidence="6 7">CBS 114.80</strain>
    </source>
</reference>
<feature type="region of interest" description="Disordered" evidence="3">
    <location>
        <begin position="215"/>
        <end position="244"/>
    </location>
</feature>
<keyword evidence="7" id="KW-1185">Reference proteome</keyword>
<protein>
    <submittedName>
        <fullName evidence="6">DUF1000-domain-containing protein</fullName>
    </submittedName>
</protein>
<dbReference type="PROSITE" id="PS51352">
    <property type="entry name" value="THIOREDOXIN_2"/>
    <property type="match status" value="1"/>
</dbReference>
<dbReference type="InterPro" id="IPR037047">
    <property type="entry name" value="PITH_dom_sf"/>
</dbReference>
<dbReference type="GO" id="GO:0005737">
    <property type="term" value="C:cytoplasm"/>
    <property type="evidence" value="ECO:0007669"/>
    <property type="project" value="UniProtKB-ARBA"/>
</dbReference>
<accession>A0A2V5IXE7</accession>
<dbReference type="InterPro" id="IPR036249">
    <property type="entry name" value="Thioredoxin-like_sf"/>
</dbReference>
<dbReference type="Pfam" id="PF06201">
    <property type="entry name" value="PITH"/>
    <property type="match status" value="1"/>
</dbReference>
<gene>
    <name evidence="6" type="ORF">BP00DRAFT_427934</name>
</gene>
<dbReference type="InterPro" id="IPR010400">
    <property type="entry name" value="PITH_dom"/>
</dbReference>
<feature type="region of interest" description="Disordered" evidence="3">
    <location>
        <begin position="110"/>
        <end position="131"/>
    </location>
</feature>
<dbReference type="Pfam" id="PF00085">
    <property type="entry name" value="Thioredoxin"/>
    <property type="match status" value="1"/>
</dbReference>
<feature type="region of interest" description="Disordered" evidence="3">
    <location>
        <begin position="168"/>
        <end position="191"/>
    </location>
</feature>
<comment type="similarity">
    <text evidence="1">Belongs to the thioredoxin family.</text>
</comment>
<dbReference type="SUPFAM" id="SSF52833">
    <property type="entry name" value="Thioredoxin-like"/>
    <property type="match status" value="1"/>
</dbReference>
<sequence>MSQLVQITSKEQFASLLSSSTFVVADFYADWCGPCTAIAPAYEQLATQLSRKDRITFTKINVDHQQDIAKAYGVTAMPTFIVFERGRPTSTIRGADPKKLNDVVRKLAAEANKAEPASGEGSSSGSGSSSGGYWIGGAVPKGYSDITDQADPKGLELLNRASEYGTARTLFEGPKPSALNSKGKKAAGPDWVESDTDEQLMLFVPFQSTVKVHSLQITSLPPKEGDEDEDEDRDEDERPMRPKTIKLYTNRSHVLGFDEADDIDPVQAVEIQPQSWDANTGTATVDLRFVKFQNVTSLVIFFVDGDGDSEKLRVDRIRIFGEAGEKREMGKLEKIGDEPGE</sequence>
<dbReference type="InterPro" id="IPR008979">
    <property type="entry name" value="Galactose-bd-like_sf"/>
</dbReference>
<dbReference type="EMBL" id="KZ825539">
    <property type="protein sequence ID" value="PYI28917.1"/>
    <property type="molecule type" value="Genomic_DNA"/>
</dbReference>
<dbReference type="Gene3D" id="2.60.120.470">
    <property type="entry name" value="PITH domain"/>
    <property type="match status" value="1"/>
</dbReference>
<feature type="domain" description="Thioredoxin" evidence="4">
    <location>
        <begin position="1"/>
        <end position="109"/>
    </location>
</feature>
<evidence type="ECO:0000256" key="2">
    <source>
        <dbReference type="ARBA" id="ARBA00023157"/>
    </source>
</evidence>
<dbReference type="AlphaFoldDB" id="A0A2V5IXE7"/>
<dbReference type="PRINTS" id="PR00421">
    <property type="entry name" value="THIOREDOXIN"/>
</dbReference>
<dbReference type="PROSITE" id="PS51532">
    <property type="entry name" value="PITH"/>
    <property type="match status" value="1"/>
</dbReference>
<evidence type="ECO:0000256" key="1">
    <source>
        <dbReference type="ARBA" id="ARBA00008987"/>
    </source>
</evidence>
<evidence type="ECO:0000259" key="4">
    <source>
        <dbReference type="PROSITE" id="PS51352"/>
    </source>
</evidence>
<evidence type="ECO:0000313" key="7">
    <source>
        <dbReference type="Proteomes" id="UP000248817"/>
    </source>
</evidence>
<feature type="domain" description="PITH" evidence="5">
    <location>
        <begin position="135"/>
        <end position="339"/>
    </location>
</feature>
<evidence type="ECO:0000256" key="3">
    <source>
        <dbReference type="SAM" id="MobiDB-lite"/>
    </source>
</evidence>
<name>A0A2V5IXE7_9EURO</name>
<dbReference type="InterPro" id="IPR013766">
    <property type="entry name" value="Thioredoxin_domain"/>
</dbReference>
<dbReference type="PROSITE" id="PS00194">
    <property type="entry name" value="THIOREDOXIN_1"/>
    <property type="match status" value="1"/>
</dbReference>
<dbReference type="Gene3D" id="3.40.30.10">
    <property type="entry name" value="Glutaredoxin"/>
    <property type="match status" value="1"/>
</dbReference>
<organism evidence="6 7">
    <name type="scientific">Aspergillus indologenus CBS 114.80</name>
    <dbReference type="NCBI Taxonomy" id="1450541"/>
    <lineage>
        <taxon>Eukaryota</taxon>
        <taxon>Fungi</taxon>
        <taxon>Dikarya</taxon>
        <taxon>Ascomycota</taxon>
        <taxon>Pezizomycotina</taxon>
        <taxon>Eurotiomycetes</taxon>
        <taxon>Eurotiomycetidae</taxon>
        <taxon>Eurotiales</taxon>
        <taxon>Aspergillaceae</taxon>
        <taxon>Aspergillus</taxon>
        <taxon>Aspergillus subgen. Circumdati</taxon>
    </lineage>
</organism>
<evidence type="ECO:0000259" key="5">
    <source>
        <dbReference type="PROSITE" id="PS51532"/>
    </source>
</evidence>
<dbReference type="SUPFAM" id="SSF49785">
    <property type="entry name" value="Galactose-binding domain-like"/>
    <property type="match status" value="1"/>
</dbReference>
<dbReference type="PANTHER" id="PTHR46115">
    <property type="entry name" value="THIOREDOXIN-LIKE PROTEIN 1"/>
    <property type="match status" value="1"/>
</dbReference>
<evidence type="ECO:0000313" key="6">
    <source>
        <dbReference type="EMBL" id="PYI28917.1"/>
    </source>
</evidence>
<keyword evidence="2" id="KW-1015">Disulfide bond</keyword>
<feature type="compositionally biased region" description="Gly residues" evidence="3">
    <location>
        <begin position="122"/>
        <end position="131"/>
    </location>
</feature>